<gene>
    <name evidence="1" type="ORF">ElyMa_000040900</name>
</gene>
<evidence type="ECO:0000313" key="2">
    <source>
        <dbReference type="Proteomes" id="UP000762676"/>
    </source>
</evidence>
<name>A0AAV4ECT5_9GAST</name>
<proteinExistence type="predicted"/>
<accession>A0AAV4ECT5</accession>
<comment type="caution">
    <text evidence="1">The sequence shown here is derived from an EMBL/GenBank/DDBJ whole genome shotgun (WGS) entry which is preliminary data.</text>
</comment>
<evidence type="ECO:0000313" key="1">
    <source>
        <dbReference type="EMBL" id="GFR58807.1"/>
    </source>
</evidence>
<dbReference type="Proteomes" id="UP000762676">
    <property type="component" value="Unassembled WGS sequence"/>
</dbReference>
<dbReference type="EMBL" id="BMAT01000058">
    <property type="protein sequence ID" value="GFR58807.1"/>
    <property type="molecule type" value="Genomic_DNA"/>
</dbReference>
<organism evidence="1 2">
    <name type="scientific">Elysia marginata</name>
    <dbReference type="NCBI Taxonomy" id="1093978"/>
    <lineage>
        <taxon>Eukaryota</taxon>
        <taxon>Metazoa</taxon>
        <taxon>Spiralia</taxon>
        <taxon>Lophotrochozoa</taxon>
        <taxon>Mollusca</taxon>
        <taxon>Gastropoda</taxon>
        <taxon>Heterobranchia</taxon>
        <taxon>Euthyneura</taxon>
        <taxon>Panpulmonata</taxon>
        <taxon>Sacoglossa</taxon>
        <taxon>Placobranchoidea</taxon>
        <taxon>Plakobranchidae</taxon>
        <taxon>Elysia</taxon>
    </lineage>
</organism>
<dbReference type="AlphaFoldDB" id="A0AAV4ECT5"/>
<sequence length="128" mass="15206">MRSNHLKYLDLNHLHKSINSEKEVARLWIPFSDYVSEEDCKLCHHYDSLSSKKSRQTDKFLDIEKEKLNTVKQLMKEDEPKDEWRAYVDILVHELRMIKNPRLKISVRNGISKLVGDTIIQQLTVDEQ</sequence>
<protein>
    <submittedName>
        <fullName evidence="1">Uncharacterized protein</fullName>
    </submittedName>
</protein>
<keyword evidence="2" id="KW-1185">Reference proteome</keyword>
<reference evidence="1 2" key="1">
    <citation type="journal article" date="2021" name="Elife">
        <title>Chloroplast acquisition without the gene transfer in kleptoplastic sea slugs, Plakobranchus ocellatus.</title>
        <authorList>
            <person name="Maeda T."/>
            <person name="Takahashi S."/>
            <person name="Yoshida T."/>
            <person name="Shimamura S."/>
            <person name="Takaki Y."/>
            <person name="Nagai Y."/>
            <person name="Toyoda A."/>
            <person name="Suzuki Y."/>
            <person name="Arimoto A."/>
            <person name="Ishii H."/>
            <person name="Satoh N."/>
            <person name="Nishiyama T."/>
            <person name="Hasebe M."/>
            <person name="Maruyama T."/>
            <person name="Minagawa J."/>
            <person name="Obokata J."/>
            <person name="Shigenobu S."/>
        </authorList>
    </citation>
    <scope>NUCLEOTIDE SEQUENCE [LARGE SCALE GENOMIC DNA]</scope>
</reference>